<dbReference type="Proteomes" id="UP000620075">
    <property type="component" value="Unassembled WGS sequence"/>
</dbReference>
<evidence type="ECO:0000313" key="2">
    <source>
        <dbReference type="Proteomes" id="UP000620075"/>
    </source>
</evidence>
<protein>
    <submittedName>
        <fullName evidence="1">Uncharacterized protein</fullName>
    </submittedName>
</protein>
<dbReference type="AlphaFoldDB" id="A0A934KDS5"/>
<evidence type="ECO:0000313" key="1">
    <source>
        <dbReference type="EMBL" id="MBJ7603644.1"/>
    </source>
</evidence>
<proteinExistence type="predicted"/>
<reference evidence="1 2" key="1">
    <citation type="submission" date="2020-10" db="EMBL/GenBank/DDBJ databases">
        <title>Ca. Dormibacterota MAGs.</title>
        <authorList>
            <person name="Montgomery K."/>
        </authorList>
    </citation>
    <scope>NUCLEOTIDE SEQUENCE [LARGE SCALE GENOMIC DNA]</scope>
    <source>
        <strain evidence="1">SC8811_S16_3</strain>
    </source>
</reference>
<gene>
    <name evidence="1" type="ORF">JF888_10710</name>
</gene>
<accession>A0A934KDS5</accession>
<sequence length="61" mass="7173">MKCPVQCFECGTFSMELDLSQDHQHIACERCERIWCAVCLGRVEFTVSEEWLKQQRVAHLN</sequence>
<name>A0A934KDS5_9BACT</name>
<dbReference type="EMBL" id="JAEKNQ010000040">
    <property type="protein sequence ID" value="MBJ7603644.1"/>
    <property type="molecule type" value="Genomic_DNA"/>
</dbReference>
<organism evidence="1 2">
    <name type="scientific">Candidatus Dormiibacter inghamiae</name>
    <dbReference type="NCBI Taxonomy" id="3127013"/>
    <lineage>
        <taxon>Bacteria</taxon>
        <taxon>Bacillati</taxon>
        <taxon>Candidatus Dormiibacterota</taxon>
        <taxon>Candidatus Dormibacteria</taxon>
        <taxon>Candidatus Dormibacterales</taxon>
        <taxon>Candidatus Dormibacteraceae</taxon>
        <taxon>Candidatus Dormiibacter</taxon>
    </lineage>
</organism>
<comment type="caution">
    <text evidence="1">The sequence shown here is derived from an EMBL/GenBank/DDBJ whole genome shotgun (WGS) entry which is preliminary data.</text>
</comment>